<evidence type="ECO:0000256" key="11">
    <source>
        <dbReference type="ARBA" id="ARBA00041912"/>
    </source>
</evidence>
<proteinExistence type="inferred from homology"/>
<dbReference type="Pfam" id="PF01187">
    <property type="entry name" value="MIF"/>
    <property type="match status" value="2"/>
</dbReference>
<evidence type="ECO:0000313" key="14">
    <source>
        <dbReference type="Proteomes" id="UP000602510"/>
    </source>
</evidence>
<evidence type="ECO:0000256" key="4">
    <source>
        <dbReference type="ARBA" id="ARBA00022525"/>
    </source>
</evidence>
<dbReference type="InterPro" id="IPR014347">
    <property type="entry name" value="Tautomerase/MIF_sf"/>
</dbReference>
<comment type="catalytic activity">
    <reaction evidence="7">
        <text>L-dopachrome = 5,6-dihydroxyindole-2-carboxylate</text>
        <dbReference type="Rhea" id="RHEA:13041"/>
        <dbReference type="ChEBI" id="CHEBI:16875"/>
        <dbReference type="ChEBI" id="CHEBI:57509"/>
        <dbReference type="EC" id="5.3.3.12"/>
    </reaction>
</comment>
<evidence type="ECO:0000256" key="1">
    <source>
        <dbReference type="ARBA" id="ARBA00004613"/>
    </source>
</evidence>
<dbReference type="EC" id="5.3.2.1" evidence="9"/>
<dbReference type="EMBL" id="WSZM01000010">
    <property type="protein sequence ID" value="KAF4046921.1"/>
    <property type="molecule type" value="Genomic_DNA"/>
</dbReference>
<dbReference type="EC" id="5.3.3.12" evidence="8"/>
<evidence type="ECO:0000256" key="12">
    <source>
        <dbReference type="ARBA" id="ARBA00042730"/>
    </source>
</evidence>
<keyword evidence="14" id="KW-1185">Reference proteome</keyword>
<dbReference type="InterPro" id="IPR001398">
    <property type="entry name" value="Macrophage_inhib_fac"/>
</dbReference>
<dbReference type="GO" id="GO:0050178">
    <property type="term" value="F:phenylpyruvate tautomerase activity"/>
    <property type="evidence" value="ECO:0007669"/>
    <property type="project" value="UniProtKB-EC"/>
</dbReference>
<dbReference type="Gene3D" id="3.30.429.10">
    <property type="entry name" value="Macrophage Migration Inhibitory Factor"/>
    <property type="match status" value="2"/>
</dbReference>
<comment type="catalytic activity">
    <reaction evidence="6">
        <text>3-phenylpyruvate = enol-phenylpyruvate</text>
        <dbReference type="Rhea" id="RHEA:17097"/>
        <dbReference type="ChEBI" id="CHEBI:16815"/>
        <dbReference type="ChEBI" id="CHEBI:18005"/>
        <dbReference type="EC" id="5.3.2.1"/>
    </reaction>
</comment>
<comment type="caution">
    <text evidence="13">The sequence shown here is derived from an EMBL/GenBank/DDBJ whole genome shotgun (WGS) entry which is preliminary data.</text>
</comment>
<dbReference type="PANTHER" id="PTHR11954">
    <property type="entry name" value="D-DOPACHROME DECARBOXYLASE"/>
    <property type="match status" value="1"/>
</dbReference>
<gene>
    <name evidence="13" type="ORF">GN244_ATG00648</name>
</gene>
<keyword evidence="4" id="KW-0964">Secreted</keyword>
<evidence type="ECO:0000256" key="7">
    <source>
        <dbReference type="ARBA" id="ARBA00036823"/>
    </source>
</evidence>
<dbReference type="PANTHER" id="PTHR11954:SF6">
    <property type="entry name" value="MACROPHAGE MIGRATION INHIBITORY FACTOR"/>
    <property type="match status" value="1"/>
</dbReference>
<accession>A0A833SWA4</accession>
<evidence type="ECO:0000256" key="5">
    <source>
        <dbReference type="ARBA" id="ARBA00023235"/>
    </source>
</evidence>
<evidence type="ECO:0000256" key="3">
    <source>
        <dbReference type="ARBA" id="ARBA00022514"/>
    </source>
</evidence>
<comment type="similarity">
    <text evidence="2">Belongs to the MIF family.</text>
</comment>
<keyword evidence="5" id="KW-0413">Isomerase</keyword>
<dbReference type="GO" id="GO:0005125">
    <property type="term" value="F:cytokine activity"/>
    <property type="evidence" value="ECO:0007669"/>
    <property type="project" value="UniProtKB-KW"/>
</dbReference>
<dbReference type="AlphaFoldDB" id="A0A833SWA4"/>
<name>A0A833SWA4_PHYIN</name>
<evidence type="ECO:0000256" key="8">
    <source>
        <dbReference type="ARBA" id="ARBA00038932"/>
    </source>
</evidence>
<protein>
    <recommendedName>
        <fullName evidence="12">L-dopachrome isomerase</fullName>
        <ecNumber evidence="9">5.3.2.1</ecNumber>
        <ecNumber evidence="8">5.3.3.12</ecNumber>
    </recommendedName>
    <alternativeName>
        <fullName evidence="10">L-dopachrome tautomerase</fullName>
    </alternativeName>
    <alternativeName>
        <fullName evidence="11">Phenylpyruvate tautomerase</fullName>
    </alternativeName>
</protein>
<dbReference type="SUPFAM" id="SSF55331">
    <property type="entry name" value="Tautomerase/MIF"/>
    <property type="match status" value="2"/>
</dbReference>
<evidence type="ECO:0000256" key="2">
    <source>
        <dbReference type="ARBA" id="ARBA00005851"/>
    </source>
</evidence>
<organism evidence="13 14">
    <name type="scientific">Phytophthora infestans</name>
    <name type="common">Potato late blight agent</name>
    <name type="synonym">Botrytis infestans</name>
    <dbReference type="NCBI Taxonomy" id="4787"/>
    <lineage>
        <taxon>Eukaryota</taxon>
        <taxon>Sar</taxon>
        <taxon>Stramenopiles</taxon>
        <taxon>Oomycota</taxon>
        <taxon>Peronosporomycetes</taxon>
        <taxon>Peronosporales</taxon>
        <taxon>Peronosporaceae</taxon>
        <taxon>Phytophthora</taxon>
    </lineage>
</organism>
<evidence type="ECO:0000256" key="6">
    <source>
        <dbReference type="ARBA" id="ARBA00036735"/>
    </source>
</evidence>
<evidence type="ECO:0000256" key="10">
    <source>
        <dbReference type="ARBA" id="ARBA00041631"/>
    </source>
</evidence>
<evidence type="ECO:0000313" key="13">
    <source>
        <dbReference type="EMBL" id="KAF4046921.1"/>
    </source>
</evidence>
<reference evidence="13" key="1">
    <citation type="submission" date="2020-04" db="EMBL/GenBank/DDBJ databases">
        <title>Hybrid Assembly of Korean Phytophthora infestans isolates.</title>
        <authorList>
            <person name="Prokchorchik M."/>
            <person name="Lee Y."/>
            <person name="Seo J."/>
            <person name="Cho J.-H."/>
            <person name="Park Y.-E."/>
            <person name="Jang D.-C."/>
            <person name="Im J.-S."/>
            <person name="Choi J.-G."/>
            <person name="Park H.-J."/>
            <person name="Lee G.-B."/>
            <person name="Lee Y.-G."/>
            <person name="Hong S.-Y."/>
            <person name="Cho K."/>
            <person name="Sohn K.H."/>
        </authorList>
    </citation>
    <scope>NUCLEOTIDE SEQUENCE</scope>
    <source>
        <strain evidence="13">KR_1_A1</strain>
    </source>
</reference>
<evidence type="ECO:0000256" key="9">
    <source>
        <dbReference type="ARBA" id="ARBA00039086"/>
    </source>
</evidence>
<dbReference type="Proteomes" id="UP000602510">
    <property type="component" value="Unassembled WGS sequence"/>
</dbReference>
<comment type="subcellular location">
    <subcellularLocation>
        <location evidence="1">Secreted</location>
    </subcellularLocation>
</comment>
<keyword evidence="3" id="KW-0202">Cytokine</keyword>
<dbReference type="GO" id="GO:0005615">
    <property type="term" value="C:extracellular space"/>
    <property type="evidence" value="ECO:0007669"/>
    <property type="project" value="UniProtKB-KW"/>
</dbReference>
<dbReference type="GO" id="GO:0004167">
    <property type="term" value="F:dopachrome isomerase activity"/>
    <property type="evidence" value="ECO:0007669"/>
    <property type="project" value="UniProtKB-EC"/>
</dbReference>
<sequence length="283" mass="30731">MPNIQVTSNVSSVGVDKVEVMVAISKSLATAMDKSEQVVMVHLNLDTPMLFQASDDPCAMIHLRSIGKVDAQHNPTTASMLTETVSQELNIPKDRIFMNIDDVLRSNWAKGGVLIPEPKHIMSPMVQLGLMDCSVQTSFVVNTSSVPVYQYIKRIFSKLNRSVAKDVMPFVHVTSNVPKTDVDVPKALRALSNALSDALGKPEAYVMVQLDLDMPMIFQASDAPCAFIHIRSIGRIGPDLNPKTAASLTATAAKALKLPSDRVFLNLDDLDATNWGMAGNILG</sequence>